<comment type="caution">
    <text evidence="2">The sequence shown here is derived from an EMBL/GenBank/DDBJ whole genome shotgun (WGS) entry which is preliminary data.</text>
</comment>
<dbReference type="AlphaFoldDB" id="F7NQ77"/>
<dbReference type="PANTHER" id="PTHR34387">
    <property type="entry name" value="SLR1258 PROTEIN"/>
    <property type="match status" value="1"/>
</dbReference>
<dbReference type="Gene3D" id="3.30.70.2970">
    <property type="entry name" value="Protein of unknown function (DUF541), domain 2"/>
    <property type="match status" value="1"/>
</dbReference>
<dbReference type="Pfam" id="PF04402">
    <property type="entry name" value="SIMPL"/>
    <property type="match status" value="1"/>
</dbReference>
<evidence type="ECO:0000313" key="3">
    <source>
        <dbReference type="Proteomes" id="UP000003240"/>
    </source>
</evidence>
<sequence length="238" mass="25141">MKYKLLIVTALLTIMTFFGASAVAVPVASAGTITVQGNSQIEVLTDQASIGIGVVTTGKTAEDAQTENARLAATVQQKLLDMGIAKDKLRTVQYAVSPIHTEQGKENKVPMIAGYRVSHTVIAVVNDMNQIGAIIDGSFSAGANQIVDLNFSRSDDAQLKRQVLQAALRDAKGKAEALATALGKKLGKVVSIQEGGVSVQVPEYQHRYLLKADGIPTTPILPGSIQISASVVIVFEIE</sequence>
<organism evidence="2 3">
    <name type="scientific">Acetonema longum DSM 6540</name>
    <dbReference type="NCBI Taxonomy" id="1009370"/>
    <lineage>
        <taxon>Bacteria</taxon>
        <taxon>Bacillati</taxon>
        <taxon>Bacillota</taxon>
        <taxon>Negativicutes</taxon>
        <taxon>Acetonemataceae</taxon>
        <taxon>Acetonema</taxon>
    </lineage>
</organism>
<reference evidence="2 3" key="1">
    <citation type="journal article" date="2011" name="EMBO J.">
        <title>Structural diversity of bacterial flagellar motors.</title>
        <authorList>
            <person name="Chen S."/>
            <person name="Beeby M."/>
            <person name="Murphy G.E."/>
            <person name="Leadbetter J.R."/>
            <person name="Hendrixson D.R."/>
            <person name="Briegel A."/>
            <person name="Li Z."/>
            <person name="Shi J."/>
            <person name="Tocheva E.I."/>
            <person name="Muller A."/>
            <person name="Dobro M.J."/>
            <person name="Jensen G.J."/>
        </authorList>
    </citation>
    <scope>NUCLEOTIDE SEQUENCE [LARGE SCALE GENOMIC DNA]</scope>
    <source>
        <strain evidence="2 3">DSM 6540</strain>
    </source>
</reference>
<dbReference type="eggNOG" id="COG2968">
    <property type="taxonomic scope" value="Bacteria"/>
</dbReference>
<dbReference type="RefSeq" id="WP_004099959.1">
    <property type="nucleotide sequence ID" value="NZ_AFGF01000280.1"/>
</dbReference>
<dbReference type="PANTHER" id="PTHR34387:SF2">
    <property type="entry name" value="SLR1258 PROTEIN"/>
    <property type="match status" value="1"/>
</dbReference>
<dbReference type="EMBL" id="AFGF01000280">
    <property type="protein sequence ID" value="EGO61836.1"/>
    <property type="molecule type" value="Genomic_DNA"/>
</dbReference>
<name>F7NQ77_9FIRM</name>
<evidence type="ECO:0000256" key="1">
    <source>
        <dbReference type="SAM" id="SignalP"/>
    </source>
</evidence>
<dbReference type="Gene3D" id="3.30.110.170">
    <property type="entry name" value="Protein of unknown function (DUF541), domain 1"/>
    <property type="match status" value="1"/>
</dbReference>
<evidence type="ECO:0000313" key="2">
    <source>
        <dbReference type="EMBL" id="EGO61836.1"/>
    </source>
</evidence>
<dbReference type="OrthoDB" id="9785192at2"/>
<accession>F7NQ77</accession>
<gene>
    <name evidence="2" type="ORF">ALO_21389</name>
</gene>
<dbReference type="GO" id="GO:0006974">
    <property type="term" value="P:DNA damage response"/>
    <property type="evidence" value="ECO:0007669"/>
    <property type="project" value="TreeGrafter"/>
</dbReference>
<feature type="signal peptide" evidence="1">
    <location>
        <begin position="1"/>
        <end position="20"/>
    </location>
</feature>
<dbReference type="InterPro" id="IPR052022">
    <property type="entry name" value="26kDa_periplasmic_antigen"/>
</dbReference>
<feature type="chain" id="PRO_5039591829" description="Outer membrane protein" evidence="1">
    <location>
        <begin position="21"/>
        <end position="238"/>
    </location>
</feature>
<keyword evidence="1" id="KW-0732">Signal</keyword>
<keyword evidence="3" id="KW-1185">Reference proteome</keyword>
<proteinExistence type="predicted"/>
<protein>
    <recommendedName>
        <fullName evidence="4">Outer membrane protein</fullName>
    </recommendedName>
</protein>
<dbReference type="Proteomes" id="UP000003240">
    <property type="component" value="Unassembled WGS sequence"/>
</dbReference>
<dbReference type="InterPro" id="IPR007497">
    <property type="entry name" value="SIMPL/DUF541"/>
</dbReference>
<evidence type="ECO:0008006" key="4">
    <source>
        <dbReference type="Google" id="ProtNLM"/>
    </source>
</evidence>